<evidence type="ECO:0000256" key="4">
    <source>
        <dbReference type="ARBA" id="ARBA00023136"/>
    </source>
</evidence>
<keyword evidence="7" id="KW-0436">Ligase</keyword>
<feature type="transmembrane region" description="Helical" evidence="5">
    <location>
        <begin position="208"/>
        <end position="224"/>
    </location>
</feature>
<feature type="transmembrane region" description="Helical" evidence="5">
    <location>
        <begin position="132"/>
        <end position="153"/>
    </location>
</feature>
<reference evidence="7 8" key="1">
    <citation type="journal article" date="2016" name="J. Hazard. Mater.">
        <title>A newly isolated Pseudomonas putida S-1 strain for batch-mode-propanethiol degradation and continuous treatment of propanethiol-containing waste gas.</title>
        <authorList>
            <person name="Chen D.Z."/>
            <person name="Sun Y.M."/>
            <person name="Han L.M."/>
            <person name="Chen J."/>
            <person name="Ye J.X."/>
            <person name="Chen J.M."/>
        </authorList>
    </citation>
    <scope>NUCLEOTIDE SEQUENCE [LARGE SCALE GENOMIC DNA]</scope>
    <source>
        <strain evidence="7 8">S-1</strain>
    </source>
</reference>
<dbReference type="InterPro" id="IPR007016">
    <property type="entry name" value="O-antigen_ligase-rel_domated"/>
</dbReference>
<protein>
    <submittedName>
        <fullName evidence="7">O-antigen ligase family protein</fullName>
    </submittedName>
</protein>
<keyword evidence="4 5" id="KW-0472">Membrane</keyword>
<evidence type="ECO:0000256" key="2">
    <source>
        <dbReference type="ARBA" id="ARBA00022692"/>
    </source>
</evidence>
<evidence type="ECO:0000259" key="6">
    <source>
        <dbReference type="Pfam" id="PF04932"/>
    </source>
</evidence>
<dbReference type="GeneID" id="87482513"/>
<feature type="transmembrane region" description="Helical" evidence="5">
    <location>
        <begin position="174"/>
        <end position="196"/>
    </location>
</feature>
<feature type="transmembrane region" description="Helical" evidence="5">
    <location>
        <begin position="361"/>
        <end position="378"/>
    </location>
</feature>
<dbReference type="GO" id="GO:0016874">
    <property type="term" value="F:ligase activity"/>
    <property type="evidence" value="ECO:0007669"/>
    <property type="project" value="UniProtKB-KW"/>
</dbReference>
<evidence type="ECO:0000313" key="7">
    <source>
        <dbReference type="EMBL" id="QVL17609.1"/>
    </source>
</evidence>
<dbReference type="PANTHER" id="PTHR37422">
    <property type="entry name" value="TEICHURONIC ACID BIOSYNTHESIS PROTEIN TUAE"/>
    <property type="match status" value="1"/>
</dbReference>
<organism evidence="7 8">
    <name type="scientific">Pseudomonas qingdaonensis</name>
    <dbReference type="NCBI Taxonomy" id="2056231"/>
    <lineage>
        <taxon>Bacteria</taxon>
        <taxon>Pseudomonadati</taxon>
        <taxon>Pseudomonadota</taxon>
        <taxon>Gammaproteobacteria</taxon>
        <taxon>Pseudomonadales</taxon>
        <taxon>Pseudomonadaceae</taxon>
        <taxon>Pseudomonas</taxon>
    </lineage>
</organism>
<accession>A0ABX8DNH9</accession>
<dbReference type="EMBL" id="CP074676">
    <property type="protein sequence ID" value="QVL17609.1"/>
    <property type="molecule type" value="Genomic_DNA"/>
</dbReference>
<feature type="transmembrane region" description="Helical" evidence="5">
    <location>
        <begin position="108"/>
        <end position="126"/>
    </location>
</feature>
<name>A0ABX8DNH9_9PSED</name>
<comment type="subcellular location">
    <subcellularLocation>
        <location evidence="1">Membrane</location>
        <topology evidence="1">Multi-pass membrane protein</topology>
    </subcellularLocation>
</comment>
<feature type="transmembrane region" description="Helical" evidence="5">
    <location>
        <begin position="78"/>
        <end position="96"/>
    </location>
</feature>
<evidence type="ECO:0000256" key="1">
    <source>
        <dbReference type="ARBA" id="ARBA00004141"/>
    </source>
</evidence>
<dbReference type="RefSeq" id="WP_213606086.1">
    <property type="nucleotide sequence ID" value="NZ_CP074676.1"/>
</dbReference>
<keyword evidence="3 5" id="KW-1133">Transmembrane helix</keyword>
<feature type="transmembrane region" description="Helical" evidence="5">
    <location>
        <begin position="229"/>
        <end position="245"/>
    </location>
</feature>
<keyword evidence="8" id="KW-1185">Reference proteome</keyword>
<dbReference type="PANTHER" id="PTHR37422:SF13">
    <property type="entry name" value="LIPOPOLYSACCHARIDE BIOSYNTHESIS PROTEIN PA4999-RELATED"/>
    <property type="match status" value="1"/>
</dbReference>
<proteinExistence type="predicted"/>
<dbReference type="InterPro" id="IPR051533">
    <property type="entry name" value="WaaL-like"/>
</dbReference>
<feature type="transmembrane region" description="Helical" evidence="5">
    <location>
        <begin position="390"/>
        <end position="406"/>
    </location>
</feature>
<gene>
    <name evidence="7" type="ORF">KH389_19760</name>
</gene>
<sequence>MNGIEVLPGHCSRGRSWQLVLIWMLAVGLFIQLSGKVWIQSGSARNAQVYIWLLLPALIFIFYKLIVRNKCVPSVHYIPWFFFLLWVGLSTVWATGSEKDAFSLAKRGLLIALYLQAIYLLMSYNEGFLKKALLAGVVMVAVGALVSIVYQFGILDKPLAYRAYRIDRSGIGNFANYGWPVVAGIFHGAIAIWALGVALDKRTAFKSVLFWLAIFMLLSLYVLLTYTRGAWFALLGGIVAVIILQNSRLGWWLLGIGTVLVLALVIKFWPQLVVEFQEKQLSGRGPIWVYYFKVMSGHWAVGHGLGTPFEYRWPDGVQVSPHAHSLYLQQVYDSGIVSLALLGAGLLALAHKAWKLRSNYWVRLAFPALVFALIAMLTDVERVFTRPGDYWTLFWLPVAILLAVPMRSKQADQAAPSS</sequence>
<dbReference type="Proteomes" id="UP000678154">
    <property type="component" value="Chromosome"/>
</dbReference>
<evidence type="ECO:0000313" key="8">
    <source>
        <dbReference type="Proteomes" id="UP000678154"/>
    </source>
</evidence>
<feature type="transmembrane region" description="Helical" evidence="5">
    <location>
        <begin position="16"/>
        <end position="35"/>
    </location>
</feature>
<feature type="domain" description="O-antigen ligase-related" evidence="6">
    <location>
        <begin position="214"/>
        <end position="342"/>
    </location>
</feature>
<feature type="transmembrane region" description="Helical" evidence="5">
    <location>
        <begin position="290"/>
        <end position="311"/>
    </location>
</feature>
<keyword evidence="2 5" id="KW-0812">Transmembrane</keyword>
<feature type="transmembrane region" description="Helical" evidence="5">
    <location>
        <begin position="47"/>
        <end position="66"/>
    </location>
</feature>
<evidence type="ECO:0000256" key="3">
    <source>
        <dbReference type="ARBA" id="ARBA00022989"/>
    </source>
</evidence>
<evidence type="ECO:0000256" key="5">
    <source>
        <dbReference type="SAM" id="Phobius"/>
    </source>
</evidence>
<feature type="transmembrane region" description="Helical" evidence="5">
    <location>
        <begin position="331"/>
        <end position="349"/>
    </location>
</feature>
<dbReference type="Pfam" id="PF04932">
    <property type="entry name" value="Wzy_C"/>
    <property type="match status" value="1"/>
</dbReference>
<feature type="transmembrane region" description="Helical" evidence="5">
    <location>
        <begin position="251"/>
        <end position="269"/>
    </location>
</feature>